<protein>
    <submittedName>
        <fullName evidence="2">Uncharacterized protein</fullName>
    </submittedName>
</protein>
<evidence type="ECO:0000313" key="3">
    <source>
        <dbReference type="Proteomes" id="UP001283361"/>
    </source>
</evidence>
<organism evidence="2 3">
    <name type="scientific">Elysia crispata</name>
    <name type="common">lettuce slug</name>
    <dbReference type="NCBI Taxonomy" id="231223"/>
    <lineage>
        <taxon>Eukaryota</taxon>
        <taxon>Metazoa</taxon>
        <taxon>Spiralia</taxon>
        <taxon>Lophotrochozoa</taxon>
        <taxon>Mollusca</taxon>
        <taxon>Gastropoda</taxon>
        <taxon>Heterobranchia</taxon>
        <taxon>Euthyneura</taxon>
        <taxon>Panpulmonata</taxon>
        <taxon>Sacoglossa</taxon>
        <taxon>Placobranchoidea</taxon>
        <taxon>Plakobranchidae</taxon>
        <taxon>Elysia</taxon>
    </lineage>
</organism>
<accession>A0AAE0XDH0</accession>
<dbReference type="Proteomes" id="UP001283361">
    <property type="component" value="Unassembled WGS sequence"/>
</dbReference>
<keyword evidence="3" id="KW-1185">Reference proteome</keyword>
<sequence length="82" mass="9038">MWKFLGFGKVPGRVRPVQLRPHRACETRVPSMESPGAERSARITSSSSYLACITGSSETGQGHPKSGNLKTFLFSDYKRGHN</sequence>
<name>A0AAE0XDH0_9GAST</name>
<dbReference type="EMBL" id="JAWDGP010008106">
    <property type="protein sequence ID" value="KAK3690856.1"/>
    <property type="molecule type" value="Genomic_DNA"/>
</dbReference>
<feature type="region of interest" description="Disordered" evidence="1">
    <location>
        <begin position="55"/>
        <end position="82"/>
    </location>
</feature>
<evidence type="ECO:0000313" key="2">
    <source>
        <dbReference type="EMBL" id="KAK3690856.1"/>
    </source>
</evidence>
<reference evidence="2" key="1">
    <citation type="journal article" date="2023" name="G3 (Bethesda)">
        <title>A reference genome for the long-term kleptoplast-retaining sea slug Elysia crispata morphotype clarki.</title>
        <authorList>
            <person name="Eastman K.E."/>
            <person name="Pendleton A.L."/>
            <person name="Shaikh M.A."/>
            <person name="Suttiyut T."/>
            <person name="Ogas R."/>
            <person name="Tomko P."/>
            <person name="Gavelis G."/>
            <person name="Widhalm J.R."/>
            <person name="Wisecaver J.H."/>
        </authorList>
    </citation>
    <scope>NUCLEOTIDE SEQUENCE</scope>
    <source>
        <strain evidence="2">ECLA1</strain>
    </source>
</reference>
<gene>
    <name evidence="2" type="ORF">RRG08_021555</name>
</gene>
<proteinExistence type="predicted"/>
<dbReference type="AlphaFoldDB" id="A0AAE0XDH0"/>
<comment type="caution">
    <text evidence="2">The sequence shown here is derived from an EMBL/GenBank/DDBJ whole genome shotgun (WGS) entry which is preliminary data.</text>
</comment>
<evidence type="ECO:0000256" key="1">
    <source>
        <dbReference type="SAM" id="MobiDB-lite"/>
    </source>
</evidence>